<protein>
    <submittedName>
        <fullName evidence="2">Uncharacterized protein</fullName>
    </submittedName>
</protein>
<organism evidence="2 3">
    <name type="scientific">Sphaerosporella brunnea</name>
    <dbReference type="NCBI Taxonomy" id="1250544"/>
    <lineage>
        <taxon>Eukaryota</taxon>
        <taxon>Fungi</taxon>
        <taxon>Dikarya</taxon>
        <taxon>Ascomycota</taxon>
        <taxon>Pezizomycotina</taxon>
        <taxon>Pezizomycetes</taxon>
        <taxon>Pezizales</taxon>
        <taxon>Pyronemataceae</taxon>
        <taxon>Sphaerosporella</taxon>
    </lineage>
</organism>
<proteinExistence type="predicted"/>
<keyword evidence="1" id="KW-0812">Transmembrane</keyword>
<gene>
    <name evidence="2" type="ORF">FN846DRAFT_572991</name>
</gene>
<evidence type="ECO:0000313" key="3">
    <source>
        <dbReference type="Proteomes" id="UP000326924"/>
    </source>
</evidence>
<dbReference type="AlphaFoldDB" id="A0A5J5ECH2"/>
<comment type="caution">
    <text evidence="2">The sequence shown here is derived from an EMBL/GenBank/DDBJ whole genome shotgun (WGS) entry which is preliminary data.</text>
</comment>
<accession>A0A5J5ECH2</accession>
<name>A0A5J5ECH2_9PEZI</name>
<reference evidence="2 3" key="1">
    <citation type="submission" date="2019-09" db="EMBL/GenBank/DDBJ databases">
        <title>Draft genome of the ectomycorrhizal ascomycete Sphaerosporella brunnea.</title>
        <authorList>
            <consortium name="DOE Joint Genome Institute"/>
            <person name="Benucci G.M."/>
            <person name="Marozzi G."/>
            <person name="Antonielli L."/>
            <person name="Sanchez S."/>
            <person name="Marco P."/>
            <person name="Wang X."/>
            <person name="Falini L.B."/>
            <person name="Barry K."/>
            <person name="Haridas S."/>
            <person name="Lipzen A."/>
            <person name="Labutti K."/>
            <person name="Grigoriev I.V."/>
            <person name="Murat C."/>
            <person name="Martin F."/>
            <person name="Albertini E."/>
            <person name="Donnini D."/>
            <person name="Bonito G."/>
        </authorList>
    </citation>
    <scope>NUCLEOTIDE SEQUENCE [LARGE SCALE GENOMIC DNA]</scope>
    <source>
        <strain evidence="2 3">Sb_GMNB300</strain>
    </source>
</reference>
<feature type="transmembrane region" description="Helical" evidence="1">
    <location>
        <begin position="89"/>
        <end position="113"/>
    </location>
</feature>
<keyword evidence="1" id="KW-1133">Transmembrane helix</keyword>
<keyword evidence="1" id="KW-0472">Membrane</keyword>
<dbReference type="Proteomes" id="UP000326924">
    <property type="component" value="Unassembled WGS sequence"/>
</dbReference>
<dbReference type="InParanoid" id="A0A5J5ECH2"/>
<dbReference type="EMBL" id="VXIS01000506">
    <property type="protein sequence ID" value="KAA8893084.1"/>
    <property type="molecule type" value="Genomic_DNA"/>
</dbReference>
<keyword evidence="3" id="KW-1185">Reference proteome</keyword>
<evidence type="ECO:0000313" key="2">
    <source>
        <dbReference type="EMBL" id="KAA8893084.1"/>
    </source>
</evidence>
<evidence type="ECO:0000256" key="1">
    <source>
        <dbReference type="SAM" id="Phobius"/>
    </source>
</evidence>
<sequence length="190" mass="21614">MAHATERRRRWQTASARRALDRQPRVVFSRPMNRRKFRYSSFCSCWCSCVVHTLHPQLRWGLQNPGSGEEYWSGPQNIHGSALYPSSRWLMLSFTIGLFGHSACIGLFSMFFFPHVPSLLQRGGQTEETSADCLVLFAKTTLPQNSVWPAVSATAAFVNEVFYTSLKRRIPGRNLTIPTEAEPDTYAKKP</sequence>